<dbReference type="EMBL" id="CAMGYJ010000010">
    <property type="protein sequence ID" value="CAI0548477.1"/>
    <property type="molecule type" value="Genomic_DNA"/>
</dbReference>
<protein>
    <submittedName>
        <fullName evidence="1">Uncharacterized protein</fullName>
    </submittedName>
</protein>
<dbReference type="Proteomes" id="UP001154282">
    <property type="component" value="Unassembled WGS sequence"/>
</dbReference>
<accession>A0AAV0QSN7</accession>
<gene>
    <name evidence="1" type="ORF">LITE_LOCUS44787</name>
</gene>
<keyword evidence="2" id="KW-1185">Reference proteome</keyword>
<proteinExistence type="predicted"/>
<comment type="caution">
    <text evidence="1">The sequence shown here is derived from an EMBL/GenBank/DDBJ whole genome shotgun (WGS) entry which is preliminary data.</text>
</comment>
<dbReference type="AlphaFoldDB" id="A0AAV0QSN7"/>
<evidence type="ECO:0000313" key="2">
    <source>
        <dbReference type="Proteomes" id="UP001154282"/>
    </source>
</evidence>
<organism evidence="1 2">
    <name type="scientific">Linum tenue</name>
    <dbReference type="NCBI Taxonomy" id="586396"/>
    <lineage>
        <taxon>Eukaryota</taxon>
        <taxon>Viridiplantae</taxon>
        <taxon>Streptophyta</taxon>
        <taxon>Embryophyta</taxon>
        <taxon>Tracheophyta</taxon>
        <taxon>Spermatophyta</taxon>
        <taxon>Magnoliopsida</taxon>
        <taxon>eudicotyledons</taxon>
        <taxon>Gunneridae</taxon>
        <taxon>Pentapetalae</taxon>
        <taxon>rosids</taxon>
        <taxon>fabids</taxon>
        <taxon>Malpighiales</taxon>
        <taxon>Linaceae</taxon>
        <taxon>Linum</taxon>
    </lineage>
</organism>
<name>A0AAV0QSN7_9ROSI</name>
<reference evidence="1" key="1">
    <citation type="submission" date="2022-08" db="EMBL/GenBank/DDBJ databases">
        <authorList>
            <person name="Gutierrez-Valencia J."/>
        </authorList>
    </citation>
    <scope>NUCLEOTIDE SEQUENCE</scope>
</reference>
<evidence type="ECO:0000313" key="1">
    <source>
        <dbReference type="EMBL" id="CAI0548477.1"/>
    </source>
</evidence>
<sequence length="52" mass="5669">MDSRMALTSFPQQIKGTTYTLSLFDSSTSYSSKLGRSKPLIHTGNAISLQTT</sequence>